<dbReference type="PANTHER" id="PTHR36836">
    <property type="entry name" value="COLANIC ACID BIOSYNTHESIS PROTEIN WCAK"/>
    <property type="match status" value="1"/>
</dbReference>
<dbReference type="PANTHER" id="PTHR36836:SF1">
    <property type="entry name" value="COLANIC ACID BIOSYNTHESIS PROTEIN WCAK"/>
    <property type="match status" value="1"/>
</dbReference>
<dbReference type="eggNOG" id="arCOG04826">
    <property type="taxonomic scope" value="Archaea"/>
</dbReference>
<evidence type="ECO:0000313" key="3">
    <source>
        <dbReference type="Proteomes" id="UP000002457"/>
    </source>
</evidence>
<dbReference type="HOGENOM" id="CLU_039510_2_0_2"/>
<dbReference type="KEGG" id="mpl:Mpal_0829"/>
<organism evidence="2 3">
    <name type="scientific">Methanosphaerula palustris (strain ATCC BAA-1556 / DSM 19958 / E1-9c)</name>
    <dbReference type="NCBI Taxonomy" id="521011"/>
    <lineage>
        <taxon>Archaea</taxon>
        <taxon>Methanobacteriati</taxon>
        <taxon>Methanobacteriota</taxon>
        <taxon>Stenosarchaea group</taxon>
        <taxon>Methanomicrobia</taxon>
        <taxon>Methanomicrobiales</taxon>
        <taxon>Methanoregulaceae</taxon>
        <taxon>Methanosphaerula</taxon>
    </lineage>
</organism>
<sequence length="411" mass="46067">MDEERPLFLLAGNGPYANRGCEAIVRGTTKILREQFKDPRFICFSHFQSEEQYQEQSLLETDGAIVHLASSLLNKRWVIQNFWKPETWRRVLHYSLDRDAFSYADMLPHLGEATAVLSVGGDNYSLDYGMPARFVALDDLVLAHERVLAIWGASVGPFGAMPDYERYMGDHLRRIPGIFARESATIEYLKSIGVKENVYPVADPAFLMDPVRPEEEMPIEEGAIGLNLSPLMAKFVTGGDLERWRVMAGAIIAEVAGRTERPVYLIPHVVNLDSNDYSFMQSALSEIPGEKKNITLVPPRYTAAETKWVISQMTLFAGSRTHSTIAALSSGVPALSFAYSIKAQGINRDLFGHNDYCVDPHDLDVERTTDRIVSMLDEEASIRMELRERIPGVQKLARDAGIGLKRLIGEE</sequence>
<keyword evidence="3" id="KW-1185">Reference proteome</keyword>
<dbReference type="RefSeq" id="WP_012617510.1">
    <property type="nucleotide sequence ID" value="NC_011832.1"/>
</dbReference>
<dbReference type="Pfam" id="PF04230">
    <property type="entry name" value="PS_pyruv_trans"/>
    <property type="match status" value="1"/>
</dbReference>
<reference evidence="2 3" key="1">
    <citation type="journal article" date="2015" name="Genome Announc.">
        <title>Complete Genome Sequence of Methanosphaerula palustris E1-9CT, a Hydrogenotrophic Methanogen Isolated from a Minerotrophic Fen Peatland.</title>
        <authorList>
            <person name="Cadillo-Quiroz H."/>
            <person name="Browne P."/>
            <person name="Kyrpides N."/>
            <person name="Woyke T."/>
            <person name="Goodwin L."/>
            <person name="Detter C."/>
            <person name="Yavitt J.B."/>
            <person name="Zinder S.H."/>
        </authorList>
    </citation>
    <scope>NUCLEOTIDE SEQUENCE [LARGE SCALE GENOMIC DNA]</scope>
    <source>
        <strain evidence="3">ATCC BAA-1556 / DSM 19958 / E1-9c</strain>
    </source>
</reference>
<dbReference type="STRING" id="521011.Mpal_0829"/>
<feature type="domain" description="Polysaccharide pyruvyl transferase" evidence="1">
    <location>
        <begin position="18"/>
        <end position="340"/>
    </location>
</feature>
<protein>
    <submittedName>
        <fullName evidence="2">Polysaccharide pyruvyl transferase</fullName>
    </submittedName>
</protein>
<dbReference type="Proteomes" id="UP000002457">
    <property type="component" value="Chromosome"/>
</dbReference>
<gene>
    <name evidence="2" type="ordered locus">Mpal_0829</name>
</gene>
<name>B8GGD6_METPE</name>
<accession>B8GGD6</accession>
<dbReference type="GO" id="GO:0016740">
    <property type="term" value="F:transferase activity"/>
    <property type="evidence" value="ECO:0007669"/>
    <property type="project" value="UniProtKB-KW"/>
</dbReference>
<dbReference type="OrthoDB" id="135600at2157"/>
<dbReference type="AlphaFoldDB" id="B8GGD6"/>
<keyword evidence="2" id="KW-0808">Transferase</keyword>
<proteinExistence type="predicted"/>
<dbReference type="InterPro" id="IPR007345">
    <property type="entry name" value="Polysacch_pyruvyl_Trfase"/>
</dbReference>
<dbReference type="GeneID" id="7272319"/>
<evidence type="ECO:0000313" key="2">
    <source>
        <dbReference type="EMBL" id="ACL16191.1"/>
    </source>
</evidence>
<dbReference type="EMBL" id="CP001338">
    <property type="protein sequence ID" value="ACL16191.1"/>
    <property type="molecule type" value="Genomic_DNA"/>
</dbReference>
<evidence type="ECO:0000259" key="1">
    <source>
        <dbReference type="Pfam" id="PF04230"/>
    </source>
</evidence>